<evidence type="ECO:0000259" key="1">
    <source>
        <dbReference type="Pfam" id="PF00248"/>
    </source>
</evidence>
<dbReference type="Proteomes" id="UP001626537">
    <property type="component" value="Chromosome"/>
</dbReference>
<evidence type="ECO:0000313" key="2">
    <source>
        <dbReference type="EMBL" id="WOJ92811.1"/>
    </source>
</evidence>
<evidence type="ECO:0000313" key="3">
    <source>
        <dbReference type="Proteomes" id="UP001626537"/>
    </source>
</evidence>
<dbReference type="Pfam" id="PF01042">
    <property type="entry name" value="Ribonuc_L-PSP"/>
    <property type="match status" value="1"/>
</dbReference>
<feature type="domain" description="NADP-dependent oxidoreductase" evidence="1">
    <location>
        <begin position="19"/>
        <end position="315"/>
    </location>
</feature>
<dbReference type="PANTHER" id="PTHR43147">
    <property type="entry name" value="PROTEIN TAS"/>
    <property type="match status" value="1"/>
</dbReference>
<dbReference type="EMBL" id="CP136864">
    <property type="protein sequence ID" value="WOJ92811.1"/>
    <property type="molecule type" value="Genomic_DNA"/>
</dbReference>
<dbReference type="InterPro" id="IPR035959">
    <property type="entry name" value="RutC-like_sf"/>
</dbReference>
<gene>
    <name evidence="2" type="ORF">R0135_13595</name>
</gene>
<dbReference type="CDD" id="cd06154">
    <property type="entry name" value="YjgF_YER057c_UK114_like_6"/>
    <property type="match status" value="1"/>
</dbReference>
<organism evidence="2 3">
    <name type="scientific">Congregibacter variabilis</name>
    <dbReference type="NCBI Taxonomy" id="3081200"/>
    <lineage>
        <taxon>Bacteria</taxon>
        <taxon>Pseudomonadati</taxon>
        <taxon>Pseudomonadota</taxon>
        <taxon>Gammaproteobacteria</taxon>
        <taxon>Cellvibrionales</taxon>
        <taxon>Halieaceae</taxon>
        <taxon>Congregibacter</taxon>
    </lineage>
</organism>
<dbReference type="InterPro" id="IPR036812">
    <property type="entry name" value="NAD(P)_OxRdtase_dom_sf"/>
</dbReference>
<proteinExistence type="predicted"/>
<dbReference type="RefSeq" id="WP_407347445.1">
    <property type="nucleotide sequence ID" value="NZ_CP136864.1"/>
</dbReference>
<reference evidence="2 3" key="1">
    <citation type="submission" date="2023-10" db="EMBL/GenBank/DDBJ databases">
        <title>Two novel species belonging to the OM43/NOR5 clade.</title>
        <authorList>
            <person name="Park M."/>
        </authorList>
    </citation>
    <scope>NUCLEOTIDE SEQUENCE [LARGE SCALE GENOMIC DNA]</scope>
    <source>
        <strain evidence="2 3">IMCC43200</strain>
    </source>
</reference>
<dbReference type="Gene3D" id="3.30.1330.40">
    <property type="entry name" value="RutC-like"/>
    <property type="match status" value="1"/>
</dbReference>
<dbReference type="PANTHER" id="PTHR43147:SF2">
    <property type="entry name" value="NADP-DEPENDENT OXIDOREDUCTASE DOMAIN-CONTAINING PROTEIN"/>
    <property type="match status" value="1"/>
</dbReference>
<dbReference type="InterPro" id="IPR023210">
    <property type="entry name" value="NADP_OxRdtase_dom"/>
</dbReference>
<dbReference type="InterPro" id="IPR006175">
    <property type="entry name" value="YjgF/YER057c/UK114"/>
</dbReference>
<keyword evidence="3" id="KW-1185">Reference proteome</keyword>
<dbReference type="CDD" id="cd19101">
    <property type="entry name" value="AKR_unchar"/>
    <property type="match status" value="1"/>
</dbReference>
<accession>A0ABZ0I189</accession>
<dbReference type="SUPFAM" id="SSF55298">
    <property type="entry name" value="YjgF-like"/>
    <property type="match status" value="1"/>
</dbReference>
<name>A0ABZ0I189_9GAMM</name>
<dbReference type="SUPFAM" id="SSF51430">
    <property type="entry name" value="NAD(P)-linked oxidoreductase"/>
    <property type="match status" value="1"/>
</dbReference>
<sequence>MSSQERYTDLAPDLRISRVITGLWQIADMERNGEAVNLDESARSMQAYTAAGLCTFDMADHYGSSEEIAGHFARNYLNGEAAQLLTKWVPKPGGSSRETVREAVQRALDRLQTNQLQLLQYHAWNYADPSYLDDLSYLKELQEEGLIAHLGLTNFDTAHLRVVLESGIDIVSNQVCFSLLDQRAANGMLELCEERNVKLLAFGTLAGGFLSERWLNTAEPDQAALTTWSQMKYKRYIDEAGGWERFQSLLAVLDNSAQEHEVSIANIASRFILEQTGVGAVIIGARLGQSEHINSNKQLLDFNLTQSSRAAIEGALATLTAIHGDCGDEYRKPPFLTASGDLSHHIETLPPPYPTVPGSDGQTLALSGTIWEDLAGFSRAVRKGDAIYVSGTTATHHDRVIGKGDPVAQTHYVIDKLEGALQSLGGSLENVVRTRIFIRNMDDWEAVSRVHGERFGHIQPANTLVRAELVGDEYLVEIEADAICSPRAAKD</sequence>
<dbReference type="Pfam" id="PF00248">
    <property type="entry name" value="Aldo_ket_red"/>
    <property type="match status" value="1"/>
</dbReference>
<protein>
    <submittedName>
        <fullName evidence="2">Aldo/keto reductase</fullName>
    </submittedName>
</protein>
<dbReference type="Gene3D" id="3.20.20.100">
    <property type="entry name" value="NADP-dependent oxidoreductase domain"/>
    <property type="match status" value="1"/>
</dbReference>